<dbReference type="EMBL" id="CAJOBG010092916">
    <property type="protein sequence ID" value="CAF4671968.1"/>
    <property type="molecule type" value="Genomic_DNA"/>
</dbReference>
<evidence type="ECO:0000313" key="4">
    <source>
        <dbReference type="Proteomes" id="UP000663866"/>
    </source>
</evidence>
<evidence type="ECO:0000313" key="3">
    <source>
        <dbReference type="EMBL" id="CAF4671968.1"/>
    </source>
</evidence>
<name>A0A821GP02_9BILA</name>
<dbReference type="AlphaFoldDB" id="A0A821GP02"/>
<dbReference type="EMBL" id="CAJOBJ010081727">
    <property type="protein sequence ID" value="CAF4504039.1"/>
    <property type="molecule type" value="Genomic_DNA"/>
</dbReference>
<dbReference type="SUPFAM" id="SSF52047">
    <property type="entry name" value="RNI-like"/>
    <property type="match status" value="1"/>
</dbReference>
<protein>
    <submittedName>
        <fullName evidence="3">Uncharacterized protein</fullName>
    </submittedName>
</protein>
<dbReference type="InterPro" id="IPR032675">
    <property type="entry name" value="LRR_dom_sf"/>
</dbReference>
<accession>A0A821GP02</accession>
<keyword evidence="4" id="KW-1185">Reference proteome</keyword>
<organism evidence="3 4">
    <name type="scientific">Rotaria magnacalcarata</name>
    <dbReference type="NCBI Taxonomy" id="392030"/>
    <lineage>
        <taxon>Eukaryota</taxon>
        <taxon>Metazoa</taxon>
        <taxon>Spiralia</taxon>
        <taxon>Gnathifera</taxon>
        <taxon>Rotifera</taxon>
        <taxon>Eurotatoria</taxon>
        <taxon>Bdelloidea</taxon>
        <taxon>Philodinida</taxon>
        <taxon>Philodinidae</taxon>
        <taxon>Rotaria</taxon>
    </lineage>
</organism>
<evidence type="ECO:0000313" key="2">
    <source>
        <dbReference type="EMBL" id="CAF4504039.1"/>
    </source>
</evidence>
<proteinExistence type="predicted"/>
<sequence>MLETNQTLVWLYLGENEISDEGVRILTQTIENQNHTLEL</sequence>
<dbReference type="Gene3D" id="3.80.10.10">
    <property type="entry name" value="Ribonuclease Inhibitor"/>
    <property type="match status" value="1"/>
</dbReference>
<comment type="caution">
    <text evidence="3">The sequence shown here is derived from an EMBL/GenBank/DDBJ whole genome shotgun (WGS) entry which is preliminary data.</text>
</comment>
<evidence type="ECO:0000313" key="1">
    <source>
        <dbReference type="EMBL" id="CAF4482046.1"/>
    </source>
</evidence>
<feature type="non-terminal residue" evidence="3">
    <location>
        <position position="39"/>
    </location>
</feature>
<gene>
    <name evidence="2" type="ORF">GIL414_LOCUS34866</name>
    <name evidence="3" type="ORF">OVN521_LOCUS47438</name>
    <name evidence="1" type="ORF">SMN809_LOCUS34076</name>
</gene>
<dbReference type="Proteomes" id="UP000676336">
    <property type="component" value="Unassembled WGS sequence"/>
</dbReference>
<dbReference type="EMBL" id="CAJOBI010077051">
    <property type="protein sequence ID" value="CAF4482046.1"/>
    <property type="molecule type" value="Genomic_DNA"/>
</dbReference>
<dbReference type="Proteomes" id="UP000681720">
    <property type="component" value="Unassembled WGS sequence"/>
</dbReference>
<dbReference type="Proteomes" id="UP000663866">
    <property type="component" value="Unassembled WGS sequence"/>
</dbReference>
<reference evidence="3" key="1">
    <citation type="submission" date="2021-02" db="EMBL/GenBank/DDBJ databases">
        <authorList>
            <person name="Nowell W R."/>
        </authorList>
    </citation>
    <scope>NUCLEOTIDE SEQUENCE</scope>
</reference>